<sequence length="150" mass="16672">MGLPKEQLPRLRELADQLKALKENLQELVAWVDAGSHCAACGGACCVAGKFHVSRVDLLVYLLDRAPLFEPLFGNGLCPYLAPDGCLMPAAYRPFNCITFNCERIEDRLTEMQRAAFYQGERELKRCYGEIRSFFPGNSMHGAVLADCPA</sequence>
<reference evidence="2" key="1">
    <citation type="submission" date="2020-06" db="EMBL/GenBank/DDBJ databases">
        <title>Draft genomic sequence of Geomonas sp. Red330.</title>
        <authorList>
            <person name="Itoh H."/>
            <person name="Zhenxing X."/>
            <person name="Ushijima N."/>
            <person name="Masuda Y."/>
            <person name="Shiratori Y."/>
            <person name="Senoo K."/>
        </authorList>
    </citation>
    <scope>NUCLEOTIDE SEQUENCE [LARGE SCALE GENOMIC DNA]</scope>
    <source>
        <strain evidence="2">Red330</strain>
    </source>
</reference>
<dbReference type="EMBL" id="BLXX01000005">
    <property type="protein sequence ID" value="GFO59737.1"/>
    <property type="molecule type" value="Genomic_DNA"/>
</dbReference>
<dbReference type="Proteomes" id="UP000556026">
    <property type="component" value="Unassembled WGS sequence"/>
</dbReference>
<protein>
    <recommendedName>
        <fullName evidence="3">Zinc/iron-chelating domain-containing protein</fullName>
    </recommendedName>
</protein>
<keyword evidence="2" id="KW-1185">Reference proteome</keyword>
<organism evidence="1 2">
    <name type="scientific">Geomonas silvestris</name>
    <dbReference type="NCBI Taxonomy" id="2740184"/>
    <lineage>
        <taxon>Bacteria</taxon>
        <taxon>Pseudomonadati</taxon>
        <taxon>Thermodesulfobacteriota</taxon>
        <taxon>Desulfuromonadia</taxon>
        <taxon>Geobacterales</taxon>
        <taxon>Geobacteraceae</taxon>
        <taxon>Geomonas</taxon>
    </lineage>
</organism>
<evidence type="ECO:0008006" key="3">
    <source>
        <dbReference type="Google" id="ProtNLM"/>
    </source>
</evidence>
<accession>A0A6V8MII2</accession>
<evidence type="ECO:0000313" key="1">
    <source>
        <dbReference type="EMBL" id="GFO59737.1"/>
    </source>
</evidence>
<comment type="caution">
    <text evidence="1">The sequence shown here is derived from an EMBL/GenBank/DDBJ whole genome shotgun (WGS) entry which is preliminary data.</text>
</comment>
<evidence type="ECO:0000313" key="2">
    <source>
        <dbReference type="Proteomes" id="UP000556026"/>
    </source>
</evidence>
<dbReference type="AlphaFoldDB" id="A0A6V8MII2"/>
<gene>
    <name evidence="1" type="ORF">GMST_20620</name>
</gene>
<name>A0A6V8MII2_9BACT</name>
<proteinExistence type="predicted"/>